<name>A0A0F6B6E6_SALT1</name>
<evidence type="ECO:0000313" key="2">
    <source>
        <dbReference type="Proteomes" id="UP000002695"/>
    </source>
</evidence>
<dbReference type="EMBL" id="CP001363">
    <property type="protein sequence ID" value="ACY90093.1"/>
    <property type="molecule type" value="Genomic_DNA"/>
</dbReference>
<evidence type="ECO:0000313" key="1">
    <source>
        <dbReference type="EMBL" id="ACY90093.1"/>
    </source>
</evidence>
<reference evidence="1 2" key="1">
    <citation type="journal article" date="2010" name="J. Bacteriol.">
        <title>Short-term signatures of evolutionary change in the Salmonella enterica serovar typhimurium 14028 genome.</title>
        <authorList>
            <person name="Jarvik T."/>
            <person name="Smillie C."/>
            <person name="Groisman E.A."/>
            <person name="Ochman H."/>
        </authorList>
    </citation>
    <scope>NUCLEOTIDE SEQUENCE [LARGE SCALE GENOMIC DNA]</scope>
    <source>
        <strain evidence="2">14028s / SGSC 2262</strain>
    </source>
</reference>
<dbReference type="BioCyc" id="SENT588858:STM14_RS25370-MONOMER"/>
<gene>
    <name evidence="1" type="ordered locus">STM14_3686</name>
</gene>
<keyword evidence="2" id="KW-1185">Reference proteome</keyword>
<protein>
    <submittedName>
        <fullName evidence="1">Immunoglobulin VH domain protein</fullName>
    </submittedName>
</protein>
<dbReference type="Proteomes" id="UP000002695">
    <property type="component" value="Chromosome"/>
</dbReference>
<accession>A0A0F6B6E6</accession>
<proteinExistence type="predicted"/>
<dbReference type="KEGG" id="seo:STM14_3686"/>
<organism evidence="1 2">
    <name type="scientific">Salmonella typhimurium (strain 14028s / SGSC 2262)</name>
    <dbReference type="NCBI Taxonomy" id="588858"/>
    <lineage>
        <taxon>Bacteria</taxon>
        <taxon>Pseudomonadati</taxon>
        <taxon>Pseudomonadota</taxon>
        <taxon>Gammaproteobacteria</taxon>
        <taxon>Enterobacterales</taxon>
        <taxon>Enterobacteriaceae</taxon>
        <taxon>Salmonella</taxon>
    </lineage>
</organism>
<dbReference type="HOGENOM" id="CLU_3117925_0_0_6"/>
<sequence length="48" mass="5646">MCIIFTLLLFNKNNTVYLHVVTNSFSPESLFTSQYSYKNFRILNSSSY</sequence>
<dbReference type="AlphaFoldDB" id="A0A0F6B6E6"/>